<dbReference type="OrthoDB" id="253253at2157"/>
<dbReference type="EMBL" id="CP058909">
    <property type="protein sequence ID" value="QLH81689.1"/>
    <property type="molecule type" value="Genomic_DNA"/>
</dbReference>
<dbReference type="Proteomes" id="UP000509346">
    <property type="component" value="Chromosome"/>
</dbReference>
<feature type="region of interest" description="Disordered" evidence="1">
    <location>
        <begin position="223"/>
        <end position="243"/>
    </location>
</feature>
<accession>A0A7D5TAY6</accession>
<sequence length="276" mass="30376">MRIEAEQFVINARGDGVKLVDALSESEPDTLKAFLTADLNDADMRTWRSVLAERAADSSSAIEYQDVGEYARSVREIQSLVEADGTQITDPNRVVQETIYNSEDDGQILGQMLEARRTVHYAREYGDAEVDPDIGGTAEPDIRVGRGGNTLYLEEKMVEEDLDNGLKIKDKVIEADGSFNGIAESHNEVVEISAQGDIASDFNPTTSEAETPRESFKTLIQVDNDPNKPEITGLPQSPAGFENPEMTIRVITKDGELVDGGEFTIREVYEEVNNGN</sequence>
<reference evidence="2 3" key="1">
    <citation type="submission" date="2020-07" db="EMBL/GenBank/DDBJ databases">
        <title>Halosimplex litoreum sp. nov. and Halosimplex rubrum sp. nov., isolated from different salt environments.</title>
        <authorList>
            <person name="Cui H."/>
        </authorList>
    </citation>
    <scope>NUCLEOTIDE SEQUENCE [LARGE SCALE GENOMIC DNA]</scope>
    <source>
        <strain evidence="2 3">R2</strain>
    </source>
</reference>
<evidence type="ECO:0000256" key="1">
    <source>
        <dbReference type="SAM" id="MobiDB-lite"/>
    </source>
</evidence>
<protein>
    <submittedName>
        <fullName evidence="2">Uncharacterized protein</fullName>
    </submittedName>
</protein>
<keyword evidence="3" id="KW-1185">Reference proteome</keyword>
<dbReference type="AlphaFoldDB" id="A0A7D5TAY6"/>
<evidence type="ECO:0000313" key="2">
    <source>
        <dbReference type="EMBL" id="QLH81689.1"/>
    </source>
</evidence>
<organism evidence="2 3">
    <name type="scientific">Halosimplex pelagicum</name>
    <dbReference type="NCBI Taxonomy" id="869886"/>
    <lineage>
        <taxon>Archaea</taxon>
        <taxon>Methanobacteriati</taxon>
        <taxon>Methanobacteriota</taxon>
        <taxon>Stenosarchaea group</taxon>
        <taxon>Halobacteria</taxon>
        <taxon>Halobacteriales</taxon>
        <taxon>Haloarculaceae</taxon>
        <taxon>Halosimplex</taxon>
    </lineage>
</organism>
<gene>
    <name evidence="2" type="ORF">HZS54_08645</name>
</gene>
<dbReference type="KEGG" id="hpel:HZS54_08645"/>
<dbReference type="GeneID" id="56082652"/>
<evidence type="ECO:0000313" key="3">
    <source>
        <dbReference type="Proteomes" id="UP000509346"/>
    </source>
</evidence>
<name>A0A7D5TAY6_9EURY</name>
<dbReference type="RefSeq" id="WP_179921923.1">
    <property type="nucleotide sequence ID" value="NZ_CP058909.1"/>
</dbReference>
<proteinExistence type="predicted"/>